<sequence>MDTQDPKPGLWQSPCQSTTPPEKPHLIGGNRHYNYLPIHQQKPCVHVMSCWEDRTYRLHSSNLLENIAVMFEEGVAKADELNKLSDPGTEAVTRRVFQEFIVDARRFIAFAEGKVRMNHLTMLDKKRLTMCKQELESMVGKAETISEGKRKARSMKGDVAG</sequence>
<gene>
    <name evidence="8" type="primary">LOC123731694</name>
</gene>
<keyword evidence="4" id="KW-1133">Transmembrane helix</keyword>
<comment type="subcellular location">
    <subcellularLocation>
        <location evidence="1">Membrane</location>
    </subcellularLocation>
</comment>
<keyword evidence="5" id="KW-0472">Membrane</keyword>
<keyword evidence="2" id="KW-0812">Transmembrane</keyword>
<evidence type="ECO:0000313" key="7">
    <source>
        <dbReference type="Proteomes" id="UP001652741"/>
    </source>
</evidence>
<protein>
    <submittedName>
        <fullName evidence="8">Fer-1-like protein 6</fullName>
    </submittedName>
</protein>
<evidence type="ECO:0000313" key="8">
    <source>
        <dbReference type="RefSeq" id="XP_045567050.1"/>
    </source>
</evidence>
<proteinExistence type="predicted"/>
<evidence type="ECO:0000256" key="1">
    <source>
        <dbReference type="ARBA" id="ARBA00004370"/>
    </source>
</evidence>
<evidence type="ECO:0000256" key="3">
    <source>
        <dbReference type="ARBA" id="ARBA00022737"/>
    </source>
</evidence>
<evidence type="ECO:0000256" key="6">
    <source>
        <dbReference type="SAM" id="MobiDB-lite"/>
    </source>
</evidence>
<evidence type="ECO:0000256" key="4">
    <source>
        <dbReference type="ARBA" id="ARBA00022989"/>
    </source>
</evidence>
<dbReference type="Proteomes" id="UP001652741">
    <property type="component" value="Unplaced"/>
</dbReference>
<reference evidence="8" key="1">
    <citation type="submission" date="2025-08" db="UniProtKB">
        <authorList>
            <consortium name="RefSeq"/>
        </authorList>
    </citation>
    <scope>IDENTIFICATION</scope>
</reference>
<feature type="region of interest" description="Disordered" evidence="6">
    <location>
        <begin position="1"/>
        <end position="24"/>
    </location>
</feature>
<feature type="non-terminal residue" evidence="8">
    <location>
        <position position="161"/>
    </location>
</feature>
<keyword evidence="7" id="KW-1185">Reference proteome</keyword>
<keyword evidence="3" id="KW-0677">Repeat</keyword>
<dbReference type="InterPro" id="IPR037721">
    <property type="entry name" value="Ferlin"/>
</dbReference>
<evidence type="ECO:0000256" key="2">
    <source>
        <dbReference type="ARBA" id="ARBA00022692"/>
    </source>
</evidence>
<organism evidence="7 8">
    <name type="scientific">Salmo salar</name>
    <name type="common">Atlantic salmon</name>
    <dbReference type="NCBI Taxonomy" id="8030"/>
    <lineage>
        <taxon>Eukaryota</taxon>
        <taxon>Metazoa</taxon>
        <taxon>Chordata</taxon>
        <taxon>Craniata</taxon>
        <taxon>Vertebrata</taxon>
        <taxon>Euteleostomi</taxon>
        <taxon>Actinopterygii</taxon>
        <taxon>Neopterygii</taxon>
        <taxon>Teleostei</taxon>
        <taxon>Protacanthopterygii</taxon>
        <taxon>Salmoniformes</taxon>
        <taxon>Salmonidae</taxon>
        <taxon>Salmoninae</taxon>
        <taxon>Salmo</taxon>
    </lineage>
</organism>
<dbReference type="PANTHER" id="PTHR12546:SF37">
    <property type="entry name" value="FER-1-LIKE 6 (C. ELEGANS)"/>
    <property type="match status" value="1"/>
</dbReference>
<name>A0ABM3E7M2_SALSA</name>
<dbReference type="PANTHER" id="PTHR12546">
    <property type="entry name" value="FER-1-LIKE"/>
    <property type="match status" value="1"/>
</dbReference>
<evidence type="ECO:0000256" key="5">
    <source>
        <dbReference type="ARBA" id="ARBA00023136"/>
    </source>
</evidence>
<accession>A0ABM3E7M2</accession>
<dbReference type="GeneID" id="123731694"/>
<dbReference type="RefSeq" id="XP_045567050.1">
    <property type="nucleotide sequence ID" value="XM_045711094.1"/>
</dbReference>